<name>A0AAN8LJY5_9TELE</name>
<sequence length="53" mass="5978">MALTGMDHMVRSSQILSLPQKHWQGAVATCLQDIDPLMYSNCFGIDMRILENP</sequence>
<dbReference type="EMBL" id="JAGTTL010000025">
    <property type="protein sequence ID" value="KAK6302266.1"/>
    <property type="molecule type" value="Genomic_DNA"/>
</dbReference>
<organism evidence="1 2">
    <name type="scientific">Coregonus suidteri</name>
    <dbReference type="NCBI Taxonomy" id="861788"/>
    <lineage>
        <taxon>Eukaryota</taxon>
        <taxon>Metazoa</taxon>
        <taxon>Chordata</taxon>
        <taxon>Craniata</taxon>
        <taxon>Vertebrata</taxon>
        <taxon>Euteleostomi</taxon>
        <taxon>Actinopterygii</taxon>
        <taxon>Neopterygii</taxon>
        <taxon>Teleostei</taxon>
        <taxon>Protacanthopterygii</taxon>
        <taxon>Salmoniformes</taxon>
        <taxon>Salmonidae</taxon>
        <taxon>Coregoninae</taxon>
        <taxon>Coregonus</taxon>
    </lineage>
</organism>
<dbReference type="AlphaFoldDB" id="A0AAN8LJY5"/>
<protein>
    <submittedName>
        <fullName evidence="1">Uncharacterized protein</fullName>
    </submittedName>
</protein>
<proteinExistence type="predicted"/>
<keyword evidence="2" id="KW-1185">Reference proteome</keyword>
<reference evidence="1 2" key="1">
    <citation type="submission" date="2021-04" db="EMBL/GenBank/DDBJ databases">
        <authorList>
            <person name="De Guttry C."/>
            <person name="Zahm M."/>
            <person name="Klopp C."/>
            <person name="Cabau C."/>
            <person name="Louis A."/>
            <person name="Berthelot C."/>
            <person name="Parey E."/>
            <person name="Roest Crollius H."/>
            <person name="Montfort J."/>
            <person name="Robinson-Rechavi M."/>
            <person name="Bucao C."/>
            <person name="Bouchez O."/>
            <person name="Gislard M."/>
            <person name="Lluch J."/>
            <person name="Milhes M."/>
            <person name="Lampietro C."/>
            <person name="Lopez Roques C."/>
            <person name="Donnadieu C."/>
            <person name="Braasch I."/>
            <person name="Desvignes T."/>
            <person name="Postlethwait J."/>
            <person name="Bobe J."/>
            <person name="Wedekind C."/>
            <person name="Guiguen Y."/>
        </authorList>
    </citation>
    <scope>NUCLEOTIDE SEQUENCE [LARGE SCALE GENOMIC DNA]</scope>
    <source>
        <strain evidence="1">Cs_M1</strain>
        <tissue evidence="1">Blood</tissue>
    </source>
</reference>
<evidence type="ECO:0000313" key="2">
    <source>
        <dbReference type="Proteomes" id="UP001356427"/>
    </source>
</evidence>
<gene>
    <name evidence="1" type="ORF">J4Q44_G00266210</name>
</gene>
<comment type="caution">
    <text evidence="1">The sequence shown here is derived from an EMBL/GenBank/DDBJ whole genome shotgun (WGS) entry which is preliminary data.</text>
</comment>
<evidence type="ECO:0000313" key="1">
    <source>
        <dbReference type="EMBL" id="KAK6302266.1"/>
    </source>
</evidence>
<dbReference type="Proteomes" id="UP001356427">
    <property type="component" value="Unassembled WGS sequence"/>
</dbReference>
<accession>A0AAN8LJY5</accession>